<evidence type="ECO:0000256" key="1">
    <source>
        <dbReference type="ARBA" id="ARBA00010641"/>
    </source>
</evidence>
<feature type="domain" description="RNA polymerase sigma factor 70 region 4 type 2" evidence="7">
    <location>
        <begin position="119"/>
        <end position="171"/>
    </location>
</feature>
<dbReference type="Pfam" id="PF04542">
    <property type="entry name" value="Sigma70_r2"/>
    <property type="match status" value="1"/>
</dbReference>
<keyword evidence="9" id="KW-1185">Reference proteome</keyword>
<evidence type="ECO:0000259" key="7">
    <source>
        <dbReference type="Pfam" id="PF08281"/>
    </source>
</evidence>
<dbReference type="Gene3D" id="1.10.10.10">
    <property type="entry name" value="Winged helix-like DNA-binding domain superfamily/Winged helix DNA-binding domain"/>
    <property type="match status" value="1"/>
</dbReference>
<comment type="caution">
    <text evidence="8">The sequence shown here is derived from an EMBL/GenBank/DDBJ whole genome shotgun (WGS) entry which is preliminary data.</text>
</comment>
<dbReference type="Pfam" id="PF08281">
    <property type="entry name" value="Sigma70_r4_2"/>
    <property type="match status" value="1"/>
</dbReference>
<dbReference type="NCBIfam" id="TIGR02937">
    <property type="entry name" value="sigma70-ECF"/>
    <property type="match status" value="1"/>
</dbReference>
<dbReference type="PANTHER" id="PTHR43133:SF50">
    <property type="entry name" value="ECF RNA POLYMERASE SIGMA FACTOR SIGM"/>
    <property type="match status" value="1"/>
</dbReference>
<accession>A0ABS9TD89</accession>
<dbReference type="PANTHER" id="PTHR43133">
    <property type="entry name" value="RNA POLYMERASE ECF-TYPE SIGMA FACTO"/>
    <property type="match status" value="1"/>
</dbReference>
<organism evidence="8 9">
    <name type="scientific">Pseudonocardia alaniniphila</name>
    <dbReference type="NCBI Taxonomy" id="75291"/>
    <lineage>
        <taxon>Bacteria</taxon>
        <taxon>Bacillati</taxon>
        <taxon>Actinomycetota</taxon>
        <taxon>Actinomycetes</taxon>
        <taxon>Pseudonocardiales</taxon>
        <taxon>Pseudonocardiaceae</taxon>
        <taxon>Pseudonocardia</taxon>
    </lineage>
</organism>
<dbReference type="InterPro" id="IPR036388">
    <property type="entry name" value="WH-like_DNA-bd_sf"/>
</dbReference>
<keyword evidence="5" id="KW-0804">Transcription</keyword>
<dbReference type="InterPro" id="IPR013325">
    <property type="entry name" value="RNA_pol_sigma_r2"/>
</dbReference>
<dbReference type="CDD" id="cd06171">
    <property type="entry name" value="Sigma70_r4"/>
    <property type="match status" value="1"/>
</dbReference>
<dbReference type="SUPFAM" id="SSF88659">
    <property type="entry name" value="Sigma3 and sigma4 domains of RNA polymerase sigma factors"/>
    <property type="match status" value="1"/>
</dbReference>
<dbReference type="Proteomes" id="UP001299970">
    <property type="component" value="Unassembled WGS sequence"/>
</dbReference>
<dbReference type="InterPro" id="IPR013324">
    <property type="entry name" value="RNA_pol_sigma_r3/r4-like"/>
</dbReference>
<dbReference type="InterPro" id="IPR039425">
    <property type="entry name" value="RNA_pol_sigma-70-like"/>
</dbReference>
<evidence type="ECO:0000256" key="2">
    <source>
        <dbReference type="ARBA" id="ARBA00023015"/>
    </source>
</evidence>
<protein>
    <submittedName>
        <fullName evidence="8">RNA polymerase sigma factor SigM</fullName>
    </submittedName>
</protein>
<name>A0ABS9TD89_9PSEU</name>
<evidence type="ECO:0000313" key="9">
    <source>
        <dbReference type="Proteomes" id="UP001299970"/>
    </source>
</evidence>
<keyword evidence="3" id="KW-0731">Sigma factor</keyword>
<evidence type="ECO:0000256" key="4">
    <source>
        <dbReference type="ARBA" id="ARBA00023125"/>
    </source>
</evidence>
<dbReference type="InterPro" id="IPR013249">
    <property type="entry name" value="RNA_pol_sigma70_r4_t2"/>
</dbReference>
<dbReference type="Gene3D" id="1.10.1740.10">
    <property type="match status" value="1"/>
</dbReference>
<dbReference type="NCBIfam" id="NF007225">
    <property type="entry name" value="PRK09643.1"/>
    <property type="match status" value="1"/>
</dbReference>
<feature type="domain" description="RNA polymerase sigma-70 region 2" evidence="6">
    <location>
        <begin position="26"/>
        <end position="93"/>
    </location>
</feature>
<evidence type="ECO:0000256" key="3">
    <source>
        <dbReference type="ARBA" id="ARBA00023082"/>
    </source>
</evidence>
<evidence type="ECO:0000259" key="6">
    <source>
        <dbReference type="Pfam" id="PF04542"/>
    </source>
</evidence>
<comment type="similarity">
    <text evidence="1">Belongs to the sigma-70 factor family. ECF subfamily.</text>
</comment>
<evidence type="ECO:0000256" key="5">
    <source>
        <dbReference type="ARBA" id="ARBA00023163"/>
    </source>
</evidence>
<keyword evidence="2" id="KW-0805">Transcription regulation</keyword>
<dbReference type="EMBL" id="JAKXMK010000010">
    <property type="protein sequence ID" value="MCH6166504.1"/>
    <property type="molecule type" value="Genomic_DNA"/>
</dbReference>
<proteinExistence type="inferred from homology"/>
<dbReference type="RefSeq" id="WP_241036541.1">
    <property type="nucleotide sequence ID" value="NZ_BAAAJF010000039.1"/>
</dbReference>
<keyword evidence="4" id="KW-0238">DNA-binding</keyword>
<evidence type="ECO:0000313" key="8">
    <source>
        <dbReference type="EMBL" id="MCH6166504.1"/>
    </source>
</evidence>
<reference evidence="8 9" key="1">
    <citation type="submission" date="2022-03" db="EMBL/GenBank/DDBJ databases">
        <title>Pseudonocardia alaer sp. nov., a novel actinomycete isolated from reed forest soil.</title>
        <authorList>
            <person name="Wang L."/>
        </authorList>
    </citation>
    <scope>NUCLEOTIDE SEQUENCE [LARGE SCALE GENOMIC DNA]</scope>
    <source>
        <strain evidence="8 9">Y-16303</strain>
    </source>
</reference>
<dbReference type="SUPFAM" id="SSF88946">
    <property type="entry name" value="Sigma2 domain of RNA polymerase sigma factors"/>
    <property type="match status" value="1"/>
</dbReference>
<gene>
    <name evidence="8" type="primary">sigM</name>
    <name evidence="8" type="ORF">MMF94_12500</name>
</gene>
<dbReference type="InterPro" id="IPR007627">
    <property type="entry name" value="RNA_pol_sigma70_r2"/>
</dbReference>
<dbReference type="InterPro" id="IPR014284">
    <property type="entry name" value="RNA_pol_sigma-70_dom"/>
</dbReference>
<sequence>MRSPAPTDAELLAAHRAGDPSAFTELATRYQSRLWGLALRTLHHPEDAADAVQETLVAAYRRAGSYRGEASVRTWLHRILVNACIDRIRHDSRRSTVPLPERELPARHPDLATELVTRLSVDAALAALPVEQRLAVVLVDVQGWPVVEAAEMLEVPVGTVKSRCARGRARLAVLLGHLREEER</sequence>